<name>A0A9N7VM03_PLEPL</name>
<feature type="compositionally biased region" description="Low complexity" evidence="1">
    <location>
        <begin position="15"/>
        <end position="25"/>
    </location>
</feature>
<evidence type="ECO:0000313" key="3">
    <source>
        <dbReference type="Proteomes" id="UP001153269"/>
    </source>
</evidence>
<accession>A0A9N7VM03</accession>
<reference evidence="2" key="1">
    <citation type="submission" date="2020-03" db="EMBL/GenBank/DDBJ databases">
        <authorList>
            <person name="Weist P."/>
        </authorList>
    </citation>
    <scope>NUCLEOTIDE SEQUENCE</scope>
</reference>
<dbReference type="AlphaFoldDB" id="A0A9N7VM03"/>
<gene>
    <name evidence="2" type="ORF">PLEPLA_LOCUS39713</name>
</gene>
<protein>
    <submittedName>
        <fullName evidence="2">Uncharacterized protein</fullName>
    </submittedName>
</protein>
<evidence type="ECO:0000256" key="1">
    <source>
        <dbReference type="SAM" id="MobiDB-lite"/>
    </source>
</evidence>
<dbReference type="EMBL" id="CADEAL010004111">
    <property type="protein sequence ID" value="CAB1451974.1"/>
    <property type="molecule type" value="Genomic_DNA"/>
</dbReference>
<feature type="region of interest" description="Disordered" evidence="1">
    <location>
        <begin position="1"/>
        <end position="48"/>
    </location>
</feature>
<feature type="compositionally biased region" description="Polar residues" evidence="1">
    <location>
        <begin position="28"/>
        <end position="44"/>
    </location>
</feature>
<evidence type="ECO:0000313" key="2">
    <source>
        <dbReference type="EMBL" id="CAB1451974.1"/>
    </source>
</evidence>
<keyword evidence="3" id="KW-1185">Reference proteome</keyword>
<dbReference type="Proteomes" id="UP001153269">
    <property type="component" value="Unassembled WGS sequence"/>
</dbReference>
<proteinExistence type="predicted"/>
<sequence>MAEARLDSPIKNRHSPLSSPVSSESTDARQSTFHTIPLKQGNNDHTPDGVTLPGTASCGGRLVRVLIQRMLPLHFFLGAAASNGFEVKNLLSPSVNKLTADLCRVEPAPTRFTPGSPPSPWWITQESCECLCVRAPLSPRLFTRRLTLVFDILLVVRLLADEAKRTWFRLFPAAGAGAAAGRCQ</sequence>
<comment type="caution">
    <text evidence="2">The sequence shown here is derived from an EMBL/GenBank/DDBJ whole genome shotgun (WGS) entry which is preliminary data.</text>
</comment>
<organism evidence="2 3">
    <name type="scientific">Pleuronectes platessa</name>
    <name type="common">European plaice</name>
    <dbReference type="NCBI Taxonomy" id="8262"/>
    <lineage>
        <taxon>Eukaryota</taxon>
        <taxon>Metazoa</taxon>
        <taxon>Chordata</taxon>
        <taxon>Craniata</taxon>
        <taxon>Vertebrata</taxon>
        <taxon>Euteleostomi</taxon>
        <taxon>Actinopterygii</taxon>
        <taxon>Neopterygii</taxon>
        <taxon>Teleostei</taxon>
        <taxon>Neoteleostei</taxon>
        <taxon>Acanthomorphata</taxon>
        <taxon>Carangaria</taxon>
        <taxon>Pleuronectiformes</taxon>
        <taxon>Pleuronectoidei</taxon>
        <taxon>Pleuronectidae</taxon>
        <taxon>Pleuronectes</taxon>
    </lineage>
</organism>
<feature type="compositionally biased region" description="Basic and acidic residues" evidence="1">
    <location>
        <begin position="1"/>
        <end position="10"/>
    </location>
</feature>